<dbReference type="AlphaFoldDB" id="A0A9E5ML43"/>
<keyword evidence="1" id="KW-1133">Transmembrane helix</keyword>
<sequence>MKCRLPEFDQKNATDEQEAVLKKILNGPRGNLDGPFLTWIHSPELAQQAQELGAFCRYQTGLSIKQSELAILCTAAQWRSQAEWYIHYPIALQAGLDADLLEQIRIGEKPSFKQEGEAIIWRIVNEIYHQKRLSDSTYHKAKSLFGTKVLVNLVGLLGYYSMVAITLNFFNVRAQGQNILPFSE</sequence>
<reference evidence="2" key="1">
    <citation type="submission" date="2020-03" db="EMBL/GenBank/DDBJ databases">
        <authorList>
            <person name="Guo F."/>
        </authorList>
    </citation>
    <scope>NUCLEOTIDE SEQUENCE</scope>
    <source>
        <strain evidence="2">JCM 30134</strain>
    </source>
</reference>
<accession>A0A9E5ML43</accession>
<keyword evidence="1" id="KW-0472">Membrane</keyword>
<keyword evidence="1" id="KW-0812">Transmembrane</keyword>
<dbReference type="PANTHER" id="PTHR34846">
    <property type="entry name" value="4-CARBOXYMUCONOLACTONE DECARBOXYLASE FAMILY PROTEIN (AFU_ORTHOLOGUE AFUA_6G11590)"/>
    <property type="match status" value="1"/>
</dbReference>
<dbReference type="SUPFAM" id="SSF69118">
    <property type="entry name" value="AhpD-like"/>
    <property type="match status" value="1"/>
</dbReference>
<feature type="transmembrane region" description="Helical" evidence="1">
    <location>
        <begin position="149"/>
        <end position="170"/>
    </location>
</feature>
<protein>
    <submittedName>
        <fullName evidence="2">Carboxymuconolactone decarboxylase family protein</fullName>
    </submittedName>
</protein>
<dbReference type="InterPro" id="IPR029032">
    <property type="entry name" value="AhpD-like"/>
</dbReference>
<proteinExistence type="predicted"/>
<evidence type="ECO:0000313" key="3">
    <source>
        <dbReference type="Proteomes" id="UP000787472"/>
    </source>
</evidence>
<dbReference type="Gene3D" id="1.20.1290.10">
    <property type="entry name" value="AhpD-like"/>
    <property type="match status" value="1"/>
</dbReference>
<dbReference type="Proteomes" id="UP000787472">
    <property type="component" value="Unassembled WGS sequence"/>
</dbReference>
<comment type="caution">
    <text evidence="2">The sequence shown here is derived from an EMBL/GenBank/DDBJ whole genome shotgun (WGS) entry which is preliminary data.</text>
</comment>
<evidence type="ECO:0000256" key="1">
    <source>
        <dbReference type="SAM" id="Phobius"/>
    </source>
</evidence>
<gene>
    <name evidence="2" type="ORF">G8770_12535</name>
</gene>
<dbReference type="EMBL" id="JAAONZ010000009">
    <property type="protein sequence ID" value="NHO66367.1"/>
    <property type="molecule type" value="Genomic_DNA"/>
</dbReference>
<organism evidence="2 3">
    <name type="scientific">Pseudomaricurvus hydrocarbonicus</name>
    <dbReference type="NCBI Taxonomy" id="1470433"/>
    <lineage>
        <taxon>Bacteria</taxon>
        <taxon>Pseudomonadati</taxon>
        <taxon>Pseudomonadota</taxon>
        <taxon>Gammaproteobacteria</taxon>
        <taxon>Cellvibrionales</taxon>
        <taxon>Cellvibrionaceae</taxon>
        <taxon>Pseudomaricurvus</taxon>
    </lineage>
</organism>
<evidence type="ECO:0000313" key="2">
    <source>
        <dbReference type="EMBL" id="NHO66367.1"/>
    </source>
</evidence>
<keyword evidence="3" id="KW-1185">Reference proteome</keyword>
<dbReference type="PANTHER" id="PTHR34846:SF11">
    <property type="entry name" value="4-CARBOXYMUCONOLACTONE DECARBOXYLASE FAMILY PROTEIN (AFU_ORTHOLOGUE AFUA_6G11590)"/>
    <property type="match status" value="1"/>
</dbReference>
<name>A0A9E5ML43_9GAMM</name>
<dbReference type="RefSeq" id="WP_167187049.1">
    <property type="nucleotide sequence ID" value="NZ_JAAONZ010000009.1"/>
</dbReference>